<feature type="region of interest" description="Disordered" evidence="3">
    <location>
        <begin position="456"/>
        <end position="496"/>
    </location>
</feature>
<dbReference type="PRINTS" id="PR00011">
    <property type="entry name" value="EGFLAMININ"/>
</dbReference>
<dbReference type="PANTHER" id="PTHR24043">
    <property type="entry name" value="SCAVENGER RECEPTOR CLASS F"/>
    <property type="match status" value="1"/>
</dbReference>
<feature type="region of interest" description="Disordered" evidence="3">
    <location>
        <begin position="536"/>
        <end position="605"/>
    </location>
</feature>
<feature type="domain" description="Laminin EGF-like" evidence="4">
    <location>
        <begin position="179"/>
        <end position="222"/>
    </location>
</feature>
<comment type="caution">
    <text evidence="2">Lacks conserved residue(s) required for the propagation of feature annotation.</text>
</comment>
<feature type="non-terminal residue" evidence="5">
    <location>
        <position position="1"/>
    </location>
</feature>
<dbReference type="InterPro" id="IPR002049">
    <property type="entry name" value="LE_dom"/>
</dbReference>
<reference evidence="5" key="1">
    <citation type="submission" date="2022-11" db="EMBL/GenBank/DDBJ databases">
        <title>Centuries of genome instability and evolution in soft-shell clam transmissible cancer (bioRxiv).</title>
        <authorList>
            <person name="Hart S.F.M."/>
            <person name="Yonemitsu M.A."/>
            <person name="Giersch R.M."/>
            <person name="Beal B.F."/>
            <person name="Arriagada G."/>
            <person name="Davis B.W."/>
            <person name="Ostrander E.A."/>
            <person name="Goff S.P."/>
            <person name="Metzger M.J."/>
        </authorList>
    </citation>
    <scope>NUCLEOTIDE SEQUENCE</scope>
    <source>
        <strain evidence="5">MELC-2E11</strain>
        <tissue evidence="5">Siphon/mantle</tissue>
    </source>
</reference>
<dbReference type="InterPro" id="IPR000742">
    <property type="entry name" value="EGF"/>
</dbReference>
<accession>A0ABY7DXG1</accession>
<dbReference type="Pfam" id="PF00053">
    <property type="entry name" value="EGF_laminin"/>
    <property type="match status" value="2"/>
</dbReference>
<protein>
    <submittedName>
        <fullName evidence="5">MEGF6-like protein</fullName>
    </submittedName>
</protein>
<dbReference type="EMBL" id="CP111015">
    <property type="protein sequence ID" value="WAR02418.1"/>
    <property type="molecule type" value="Genomic_DNA"/>
</dbReference>
<feature type="compositionally biased region" description="Acidic residues" evidence="3">
    <location>
        <begin position="487"/>
        <end position="496"/>
    </location>
</feature>
<dbReference type="PROSITE" id="PS50027">
    <property type="entry name" value="EGF_LAM_2"/>
    <property type="match status" value="1"/>
</dbReference>
<dbReference type="Gene3D" id="2.170.300.10">
    <property type="entry name" value="Tie2 ligand-binding domain superfamily"/>
    <property type="match status" value="2"/>
</dbReference>
<keyword evidence="1" id="KW-0245">EGF-like domain</keyword>
<sequence>MLYGCTLFSEVGASDCCGGDGQRLLCGWRPGRCSNGTFGTNCTSNCSCPSQAFNNCDSDTGYCLCKPGFMDILCSKVCPVGRYGSNCTHNCTCQNNSTCDLETGTCNCSSAPGWTGSSCEEECDAGTYGEDCQHNCTCNGNQTCDHVTGNCTCMAGLTGPNCTDECTYFTYGVNCAKNCTCMENTTDSCNKTTGHCTCKAGYMGDACDEVCIPGFYGDACEKNCSNVCMWTNYCHHVFGTCICLGSKGENCSVACGQHEYGLDCNKTCTCTWERTIDDRCDNLTGRCQCREGYSGANCEVLVEVKDTVDVLQDNVCETSGLDVSDDSKPNRNGSEVEEHKAVAITGALSKESDGMSIDIQTEKTLTQTYEEPPDSVEPKHTPDDVEYDSAEYLVDSMREQTETTKLVNGEDEDEYDVHGNQTSITSDKLNEYNTFQDVIDIIRKASIADDASSDEYDMLNSQPTRKKSTHTSAEYSSFEMTKQFSIDENDENSEDDEMYNKLETKQKVAKRIAHPNYNRVKINSELGADYGMTVLNSKPRDASEKSNVLRESQKSKYNQDRKQSSEAGTTKLERIEVSNEEKYNPETQTEELYEECGPEDDDSKP</sequence>
<feature type="compositionally biased region" description="Basic and acidic residues" evidence="3">
    <location>
        <begin position="538"/>
        <end position="564"/>
    </location>
</feature>
<evidence type="ECO:0000313" key="6">
    <source>
        <dbReference type="Proteomes" id="UP001164746"/>
    </source>
</evidence>
<dbReference type="SMART" id="SM00180">
    <property type="entry name" value="EGF_Lam"/>
    <property type="match status" value="5"/>
</dbReference>
<evidence type="ECO:0000256" key="1">
    <source>
        <dbReference type="ARBA" id="ARBA00022536"/>
    </source>
</evidence>
<evidence type="ECO:0000259" key="4">
    <source>
        <dbReference type="PROSITE" id="PS50027"/>
    </source>
</evidence>
<dbReference type="PANTHER" id="PTHR24043:SF8">
    <property type="entry name" value="EGF-LIKE DOMAIN-CONTAINING PROTEIN"/>
    <property type="match status" value="1"/>
</dbReference>
<keyword evidence="2" id="KW-1015">Disulfide bond</keyword>
<dbReference type="Proteomes" id="UP001164746">
    <property type="component" value="Chromosome 4"/>
</dbReference>
<organism evidence="5 6">
    <name type="scientific">Mya arenaria</name>
    <name type="common">Soft-shell clam</name>
    <dbReference type="NCBI Taxonomy" id="6604"/>
    <lineage>
        <taxon>Eukaryota</taxon>
        <taxon>Metazoa</taxon>
        <taxon>Spiralia</taxon>
        <taxon>Lophotrochozoa</taxon>
        <taxon>Mollusca</taxon>
        <taxon>Bivalvia</taxon>
        <taxon>Autobranchia</taxon>
        <taxon>Heteroconchia</taxon>
        <taxon>Euheterodonta</taxon>
        <taxon>Imparidentia</taxon>
        <taxon>Neoheterodontei</taxon>
        <taxon>Myida</taxon>
        <taxon>Myoidea</taxon>
        <taxon>Myidae</taxon>
        <taxon>Mya</taxon>
    </lineage>
</organism>
<dbReference type="CDD" id="cd00055">
    <property type="entry name" value="EGF_Lam"/>
    <property type="match status" value="2"/>
</dbReference>
<gene>
    <name evidence="5" type="ORF">MAR_008976</name>
</gene>
<evidence type="ECO:0000256" key="3">
    <source>
        <dbReference type="SAM" id="MobiDB-lite"/>
    </source>
</evidence>
<keyword evidence="6" id="KW-1185">Reference proteome</keyword>
<feature type="compositionally biased region" description="Acidic residues" evidence="3">
    <location>
        <begin position="588"/>
        <end position="605"/>
    </location>
</feature>
<evidence type="ECO:0000256" key="2">
    <source>
        <dbReference type="PROSITE-ProRule" id="PRU00460"/>
    </source>
</evidence>
<dbReference type="InterPro" id="IPR042635">
    <property type="entry name" value="MEGF10/SREC1/2-like"/>
</dbReference>
<feature type="compositionally biased region" description="Polar residues" evidence="3">
    <location>
        <begin position="470"/>
        <end position="486"/>
    </location>
</feature>
<keyword evidence="2" id="KW-0424">Laminin EGF-like domain</keyword>
<dbReference type="SMART" id="SM00181">
    <property type="entry name" value="EGF"/>
    <property type="match status" value="5"/>
</dbReference>
<feature type="disulfide bond" evidence="2">
    <location>
        <begin position="198"/>
        <end position="207"/>
    </location>
</feature>
<proteinExistence type="predicted"/>
<feature type="compositionally biased region" description="Basic and acidic residues" evidence="3">
    <location>
        <begin position="571"/>
        <end position="584"/>
    </location>
</feature>
<evidence type="ECO:0000313" key="5">
    <source>
        <dbReference type="EMBL" id="WAR02418.1"/>
    </source>
</evidence>
<name>A0ABY7DXG1_MYAAR</name>